<evidence type="ECO:0000313" key="2">
    <source>
        <dbReference type="EMBL" id="KNA93351.1"/>
    </source>
</evidence>
<name>A0ABR5IID3_9ACTN</name>
<protein>
    <submittedName>
        <fullName evidence="2">DNA-binding protein</fullName>
    </submittedName>
</protein>
<dbReference type="Proteomes" id="UP000037247">
    <property type="component" value="Unassembled WGS sequence"/>
</dbReference>
<keyword evidence="2" id="KW-0238">DNA-binding</keyword>
<dbReference type="Gene3D" id="3.40.430.10">
    <property type="entry name" value="Dihydrofolate Reductase, subunit A"/>
    <property type="match status" value="1"/>
</dbReference>
<dbReference type="GO" id="GO:0003677">
    <property type="term" value="F:DNA binding"/>
    <property type="evidence" value="ECO:0007669"/>
    <property type="project" value="UniProtKB-KW"/>
</dbReference>
<feature type="domain" description="Bacterial bifunctional deaminase-reductase C-terminal" evidence="1">
    <location>
        <begin position="12"/>
        <end position="197"/>
    </location>
</feature>
<evidence type="ECO:0000259" key="1">
    <source>
        <dbReference type="Pfam" id="PF01872"/>
    </source>
</evidence>
<dbReference type="InterPro" id="IPR002734">
    <property type="entry name" value="RibDG_C"/>
</dbReference>
<keyword evidence="3" id="KW-1185">Reference proteome</keyword>
<reference evidence="2 3" key="1">
    <citation type="submission" date="2015-05" db="EMBL/GenBank/DDBJ databases">
        <title>Draft genome sequence of the bacterium Gordonia jacobaea a new member of the Gordonia genus.</title>
        <authorList>
            <person name="Jimenez-Galisteo G."/>
            <person name="Dominguez A."/>
            <person name="Munoz E."/>
            <person name="Vinas M."/>
        </authorList>
    </citation>
    <scope>NUCLEOTIDE SEQUENCE [LARGE SCALE GENOMIC DNA]</scope>
    <source>
        <strain evidence="3">mv1</strain>
    </source>
</reference>
<dbReference type="EMBL" id="LDTZ01000013">
    <property type="protein sequence ID" value="KNA93351.1"/>
    <property type="molecule type" value="Genomic_DNA"/>
</dbReference>
<comment type="caution">
    <text evidence="2">The sequence shown here is derived from an EMBL/GenBank/DDBJ whole genome shotgun (WGS) entry which is preliminary data.</text>
</comment>
<gene>
    <name evidence="2" type="ORF">ABW18_02895</name>
</gene>
<evidence type="ECO:0000313" key="3">
    <source>
        <dbReference type="Proteomes" id="UP000037247"/>
    </source>
</evidence>
<proteinExistence type="predicted"/>
<dbReference type="RefSeq" id="WP_049697433.1">
    <property type="nucleotide sequence ID" value="NZ_JAQDQF010000001.1"/>
</dbReference>
<dbReference type="SUPFAM" id="SSF53597">
    <property type="entry name" value="Dihydrofolate reductase-like"/>
    <property type="match status" value="1"/>
</dbReference>
<accession>A0ABR5IID3</accession>
<sequence>MARKAQVRVDLMSVSLDGYAAGDHITLDEPIGGAGELFSNFDGRVIAGVQNADAPISADRVFSSVWGQGVGVEIMGRGKFGPQQGEWPDDGWRGWWEDEPPFQTPVIVLTHHEREPITFDNGTVFHFVDASPAKALELALDLAEGRDVRIGGGPSTVNQFLRDDLVDFMHLSINPIVLGGGVSLWSGLGGIHTRFDIESVPTSTGLIHQFWNRK</sequence>
<organism evidence="2 3">
    <name type="scientific">Gordonia jacobaea</name>
    <dbReference type="NCBI Taxonomy" id="122202"/>
    <lineage>
        <taxon>Bacteria</taxon>
        <taxon>Bacillati</taxon>
        <taxon>Actinomycetota</taxon>
        <taxon>Actinomycetes</taxon>
        <taxon>Mycobacteriales</taxon>
        <taxon>Gordoniaceae</taxon>
        <taxon>Gordonia</taxon>
    </lineage>
</organism>
<dbReference type="Pfam" id="PF01872">
    <property type="entry name" value="RibD_C"/>
    <property type="match status" value="1"/>
</dbReference>
<dbReference type="InterPro" id="IPR024072">
    <property type="entry name" value="DHFR-like_dom_sf"/>
</dbReference>